<gene>
    <name evidence="7" type="ORF">C2G38_2146675</name>
</gene>
<proteinExistence type="predicted"/>
<dbReference type="OrthoDB" id="2490626at2759"/>
<evidence type="ECO:0000313" key="7">
    <source>
        <dbReference type="EMBL" id="RIB09220.1"/>
    </source>
</evidence>
<keyword evidence="2 5" id="KW-0812">Transmembrane</keyword>
<evidence type="ECO:0000259" key="6">
    <source>
        <dbReference type="Pfam" id="PF00520"/>
    </source>
</evidence>
<feature type="transmembrane region" description="Helical" evidence="5">
    <location>
        <begin position="35"/>
        <end position="57"/>
    </location>
</feature>
<accession>A0A397UGB8</accession>
<feature type="domain" description="Ion transport" evidence="6">
    <location>
        <begin position="2"/>
        <end position="180"/>
    </location>
</feature>
<evidence type="ECO:0000256" key="4">
    <source>
        <dbReference type="ARBA" id="ARBA00023136"/>
    </source>
</evidence>
<dbReference type="EMBL" id="QKWP01001402">
    <property type="protein sequence ID" value="RIB09220.1"/>
    <property type="molecule type" value="Genomic_DNA"/>
</dbReference>
<evidence type="ECO:0000256" key="5">
    <source>
        <dbReference type="SAM" id="Phobius"/>
    </source>
</evidence>
<name>A0A397UGB8_9GLOM</name>
<keyword evidence="8" id="KW-1185">Reference proteome</keyword>
<feature type="transmembrane region" description="Helical" evidence="5">
    <location>
        <begin position="147"/>
        <end position="170"/>
    </location>
</feature>
<sequence>MLVDLLATIFAMISAIWTIRYKNSGGWIYIINNEYHDLGAFITLTILLLELKILFNLHVYELFGIQFAIIFGVFREVLPFLFVLLIFVLVFGSSLHILSKLNTNSSNSNAWNLISFIVAPYYIVTGSSDIISPYITEKIITKDNIALIFILILISFFITIYMMNLFIGILSNKISDLHNKASFLNYKAMALSIIEKSYMLPNQRQRKDLFPEIIFFEAHIVELRKIVKQIQNNDWPGTYKPYISDTLLKAIRMSNENSNEDKNDDEYDEWNFYQ</sequence>
<dbReference type="AlphaFoldDB" id="A0A397UGB8"/>
<organism evidence="7 8">
    <name type="scientific">Gigaspora rosea</name>
    <dbReference type="NCBI Taxonomy" id="44941"/>
    <lineage>
        <taxon>Eukaryota</taxon>
        <taxon>Fungi</taxon>
        <taxon>Fungi incertae sedis</taxon>
        <taxon>Mucoromycota</taxon>
        <taxon>Glomeromycotina</taxon>
        <taxon>Glomeromycetes</taxon>
        <taxon>Diversisporales</taxon>
        <taxon>Gigasporaceae</taxon>
        <taxon>Gigaspora</taxon>
    </lineage>
</organism>
<comment type="subcellular location">
    <subcellularLocation>
        <location evidence="1">Membrane</location>
        <topology evidence="1">Multi-pass membrane protein</topology>
    </subcellularLocation>
</comment>
<dbReference type="Proteomes" id="UP000266673">
    <property type="component" value="Unassembled WGS sequence"/>
</dbReference>
<evidence type="ECO:0000313" key="8">
    <source>
        <dbReference type="Proteomes" id="UP000266673"/>
    </source>
</evidence>
<evidence type="ECO:0000256" key="1">
    <source>
        <dbReference type="ARBA" id="ARBA00004141"/>
    </source>
</evidence>
<keyword evidence="4 5" id="KW-0472">Membrane</keyword>
<comment type="caution">
    <text evidence="7">The sequence shown here is derived from an EMBL/GenBank/DDBJ whole genome shotgun (WGS) entry which is preliminary data.</text>
</comment>
<dbReference type="STRING" id="44941.A0A397UGB8"/>
<keyword evidence="3 5" id="KW-1133">Transmembrane helix</keyword>
<dbReference type="Pfam" id="PF00520">
    <property type="entry name" value="Ion_trans"/>
    <property type="match status" value="1"/>
</dbReference>
<evidence type="ECO:0000256" key="2">
    <source>
        <dbReference type="ARBA" id="ARBA00022692"/>
    </source>
</evidence>
<dbReference type="InterPro" id="IPR005821">
    <property type="entry name" value="Ion_trans_dom"/>
</dbReference>
<protein>
    <recommendedName>
        <fullName evidence="6">Ion transport domain-containing protein</fullName>
    </recommendedName>
</protein>
<feature type="transmembrane region" description="Helical" evidence="5">
    <location>
        <begin position="6"/>
        <end position="23"/>
    </location>
</feature>
<reference evidence="7 8" key="1">
    <citation type="submission" date="2018-06" db="EMBL/GenBank/DDBJ databases">
        <title>Comparative genomics reveals the genomic features of Rhizophagus irregularis, R. cerebriforme, R. diaphanum and Gigaspora rosea, and their symbiotic lifestyle signature.</title>
        <authorList>
            <person name="Morin E."/>
            <person name="San Clemente H."/>
            <person name="Chen E.C.H."/>
            <person name="De La Providencia I."/>
            <person name="Hainaut M."/>
            <person name="Kuo A."/>
            <person name="Kohler A."/>
            <person name="Murat C."/>
            <person name="Tang N."/>
            <person name="Roy S."/>
            <person name="Loubradou J."/>
            <person name="Henrissat B."/>
            <person name="Grigoriev I.V."/>
            <person name="Corradi N."/>
            <person name="Roux C."/>
            <person name="Martin F.M."/>
        </authorList>
    </citation>
    <scope>NUCLEOTIDE SEQUENCE [LARGE SCALE GENOMIC DNA]</scope>
    <source>
        <strain evidence="7 8">DAOM 194757</strain>
    </source>
</reference>
<feature type="transmembrane region" description="Helical" evidence="5">
    <location>
        <begin position="77"/>
        <end position="98"/>
    </location>
</feature>
<feature type="transmembrane region" description="Helical" evidence="5">
    <location>
        <begin position="110"/>
        <end position="135"/>
    </location>
</feature>
<evidence type="ECO:0000256" key="3">
    <source>
        <dbReference type="ARBA" id="ARBA00022989"/>
    </source>
</evidence>